<keyword evidence="5" id="KW-1185">Reference proteome</keyword>
<dbReference type="RefSeq" id="WP_092648855.1">
    <property type="nucleotide sequence ID" value="NZ_LT629792.1"/>
</dbReference>
<comment type="similarity">
    <text evidence="1">Belongs to the EamA transporter family.</text>
</comment>
<evidence type="ECO:0000259" key="3">
    <source>
        <dbReference type="Pfam" id="PF00892"/>
    </source>
</evidence>
<evidence type="ECO:0000313" key="5">
    <source>
        <dbReference type="Proteomes" id="UP000198976"/>
    </source>
</evidence>
<feature type="transmembrane region" description="Helical" evidence="2">
    <location>
        <begin position="87"/>
        <end position="108"/>
    </location>
</feature>
<keyword evidence="2" id="KW-0472">Membrane</keyword>
<feature type="domain" description="EamA" evidence="3">
    <location>
        <begin position="166"/>
        <end position="299"/>
    </location>
</feature>
<gene>
    <name evidence="4" type="ORF">SAMN04489714_1843</name>
</gene>
<name>A0ABY0VAY9_9ACTO</name>
<keyword evidence="2" id="KW-0812">Transmembrane</keyword>
<feature type="transmembrane region" description="Helical" evidence="2">
    <location>
        <begin position="165"/>
        <end position="183"/>
    </location>
</feature>
<dbReference type="EMBL" id="LT629792">
    <property type="protein sequence ID" value="SDU04827.1"/>
    <property type="molecule type" value="Genomic_DNA"/>
</dbReference>
<dbReference type="Proteomes" id="UP000198976">
    <property type="component" value="Chromosome I"/>
</dbReference>
<reference evidence="4 5" key="1">
    <citation type="submission" date="2016-10" db="EMBL/GenBank/DDBJ databases">
        <authorList>
            <person name="Varghese N."/>
            <person name="Submissions S."/>
        </authorList>
    </citation>
    <scope>NUCLEOTIDE SEQUENCE [LARGE SCALE GENOMIC DNA]</scope>
    <source>
        <strain evidence="4 5">DSM 9169</strain>
    </source>
</reference>
<feature type="transmembrane region" description="Helical" evidence="2">
    <location>
        <begin position="195"/>
        <end position="220"/>
    </location>
</feature>
<evidence type="ECO:0000256" key="2">
    <source>
        <dbReference type="SAM" id="Phobius"/>
    </source>
</evidence>
<feature type="transmembrane region" description="Helical" evidence="2">
    <location>
        <begin position="282"/>
        <end position="300"/>
    </location>
</feature>
<feature type="transmembrane region" description="Helical" evidence="2">
    <location>
        <begin position="256"/>
        <end position="276"/>
    </location>
</feature>
<evidence type="ECO:0000313" key="4">
    <source>
        <dbReference type="EMBL" id="SDU04827.1"/>
    </source>
</evidence>
<sequence length="309" mass="31589">MPGPEPLPAPRPASRGKGSALRAASIAIPAPFFLVGSGLTQYLGAALAVTLFAVMTPAEVAWVRIATGAVVLLAWRRPRIWRFNPRDLAASALFGIVLGGMNICFYEAIHILPLGVAVSLEFLGPVTVAVVTSGGWSGRIAGALAFARVACIGGLGLDLSDTKQLVGAAWVLGAAALWAGYIVMGQSIASRRSGITNLALGCGTAALVFAPFFSVGAVSALNSPKLVVVAVGVGVLSTVIPYSLEALAMGRLSAAMFALFNSLLPATSALIGAVTLRQLPSAWSLVGLVLISVAVGLASYPPQPLHRRG</sequence>
<protein>
    <submittedName>
        <fullName evidence="4">Inner membrane transporter RhtA</fullName>
    </submittedName>
</protein>
<organism evidence="4 5">
    <name type="scientific">Schaalia radingae</name>
    <dbReference type="NCBI Taxonomy" id="131110"/>
    <lineage>
        <taxon>Bacteria</taxon>
        <taxon>Bacillati</taxon>
        <taxon>Actinomycetota</taxon>
        <taxon>Actinomycetes</taxon>
        <taxon>Actinomycetales</taxon>
        <taxon>Actinomycetaceae</taxon>
        <taxon>Schaalia</taxon>
    </lineage>
</organism>
<accession>A0ABY0VAY9</accession>
<dbReference type="InterPro" id="IPR000620">
    <property type="entry name" value="EamA_dom"/>
</dbReference>
<feature type="transmembrane region" description="Helical" evidence="2">
    <location>
        <begin position="45"/>
        <end position="75"/>
    </location>
</feature>
<feature type="transmembrane region" description="Helical" evidence="2">
    <location>
        <begin position="20"/>
        <end position="39"/>
    </location>
</feature>
<feature type="transmembrane region" description="Helical" evidence="2">
    <location>
        <begin position="226"/>
        <end position="244"/>
    </location>
</feature>
<dbReference type="InterPro" id="IPR037185">
    <property type="entry name" value="EmrE-like"/>
</dbReference>
<dbReference type="SUPFAM" id="SSF103481">
    <property type="entry name" value="Multidrug resistance efflux transporter EmrE"/>
    <property type="match status" value="2"/>
</dbReference>
<dbReference type="Pfam" id="PF00892">
    <property type="entry name" value="EamA"/>
    <property type="match status" value="1"/>
</dbReference>
<proteinExistence type="inferred from homology"/>
<evidence type="ECO:0000256" key="1">
    <source>
        <dbReference type="ARBA" id="ARBA00007362"/>
    </source>
</evidence>
<keyword evidence="2" id="KW-1133">Transmembrane helix</keyword>